<name>A0A4Y7RJV9_9FIRM</name>
<sequence length="64" mass="7425">MEKFVNWGLFAKLPEPVGGKCYKWILFILVSILQVQQTLGLAESAQWQMVLIYPSRQKNSPWLT</sequence>
<dbReference type="Proteomes" id="UP000297597">
    <property type="component" value="Unassembled WGS sequence"/>
</dbReference>
<evidence type="ECO:0000313" key="1">
    <source>
        <dbReference type="EMBL" id="TEB09091.1"/>
    </source>
</evidence>
<dbReference type="EMBL" id="QFFZ01000060">
    <property type="protein sequence ID" value="TEB09091.1"/>
    <property type="molecule type" value="Genomic_DNA"/>
</dbReference>
<gene>
    <name evidence="1" type="ORF">Pmgp_03408</name>
</gene>
<keyword evidence="2" id="KW-1185">Reference proteome</keyword>
<reference evidence="1 2" key="1">
    <citation type="journal article" date="2018" name="Environ. Microbiol.">
        <title>Novel energy conservation strategies and behaviour of Pelotomaculum schinkii driving syntrophic propionate catabolism.</title>
        <authorList>
            <person name="Hidalgo-Ahumada C.A.P."/>
            <person name="Nobu M.K."/>
            <person name="Narihiro T."/>
            <person name="Tamaki H."/>
            <person name="Liu W.T."/>
            <person name="Kamagata Y."/>
            <person name="Stams A.J.M."/>
            <person name="Imachi H."/>
            <person name="Sousa D.Z."/>
        </authorList>
    </citation>
    <scope>NUCLEOTIDE SEQUENCE [LARGE SCALE GENOMIC DNA]</scope>
    <source>
        <strain evidence="1 2">MGP</strain>
    </source>
</reference>
<comment type="caution">
    <text evidence="1">The sequence shown here is derived from an EMBL/GenBank/DDBJ whole genome shotgun (WGS) entry which is preliminary data.</text>
</comment>
<evidence type="ECO:0000313" key="2">
    <source>
        <dbReference type="Proteomes" id="UP000297597"/>
    </source>
</evidence>
<protein>
    <submittedName>
        <fullName evidence="1">Uncharacterized protein</fullName>
    </submittedName>
</protein>
<dbReference type="AlphaFoldDB" id="A0A4Y7RJV9"/>
<proteinExistence type="predicted"/>
<accession>A0A4Y7RJV9</accession>
<organism evidence="1 2">
    <name type="scientific">Pelotomaculum propionicicum</name>
    <dbReference type="NCBI Taxonomy" id="258475"/>
    <lineage>
        <taxon>Bacteria</taxon>
        <taxon>Bacillati</taxon>
        <taxon>Bacillota</taxon>
        <taxon>Clostridia</taxon>
        <taxon>Eubacteriales</taxon>
        <taxon>Desulfotomaculaceae</taxon>
        <taxon>Pelotomaculum</taxon>
    </lineage>
</organism>